<dbReference type="InterPro" id="IPR013087">
    <property type="entry name" value="Znf_C2H2_type"/>
</dbReference>
<keyword evidence="25" id="KW-1185">Reference proteome</keyword>
<dbReference type="GO" id="GO:0080084">
    <property type="term" value="F:5S rDNA binding"/>
    <property type="evidence" value="ECO:0007669"/>
    <property type="project" value="TreeGrafter"/>
</dbReference>
<dbReference type="GO" id="GO:0006465">
    <property type="term" value="P:signal peptide processing"/>
    <property type="evidence" value="ECO:0007669"/>
    <property type="project" value="InterPro"/>
</dbReference>
<dbReference type="Pfam" id="PF01535">
    <property type="entry name" value="PPR"/>
    <property type="match status" value="2"/>
</dbReference>
<dbReference type="PROSITE" id="PS50157">
    <property type="entry name" value="ZINC_FINGER_C2H2_2"/>
    <property type="match status" value="5"/>
</dbReference>
<dbReference type="PANTHER" id="PTHR46179:SF13">
    <property type="entry name" value="C2H2-TYPE DOMAIN-CONTAINING PROTEIN"/>
    <property type="match status" value="1"/>
</dbReference>
<keyword evidence="9" id="KW-0479">Metal-binding</keyword>
<dbReference type="PRINTS" id="PR00728">
    <property type="entry name" value="SIGNALPTASE"/>
</dbReference>
<dbReference type="SUPFAM" id="SSF57667">
    <property type="entry name" value="beta-beta-alpha zinc fingers"/>
    <property type="match status" value="3"/>
</dbReference>
<comment type="caution">
    <text evidence="24">The sequence shown here is derived from an EMBL/GenBank/DDBJ whole genome shotgun (WGS) entry which is preliminary data.</text>
</comment>
<evidence type="ECO:0000256" key="20">
    <source>
        <dbReference type="PROSITE-ProRule" id="PRU00042"/>
    </source>
</evidence>
<dbReference type="AlphaFoldDB" id="A0A7J7M8G3"/>
<evidence type="ECO:0000256" key="1">
    <source>
        <dbReference type="ARBA" id="ARBA00000677"/>
    </source>
</evidence>
<dbReference type="GO" id="GO:0006357">
    <property type="term" value="P:regulation of transcription by RNA polymerase II"/>
    <property type="evidence" value="ECO:0007669"/>
    <property type="project" value="TreeGrafter"/>
</dbReference>
<organism evidence="24 25">
    <name type="scientific">Kingdonia uniflora</name>
    <dbReference type="NCBI Taxonomy" id="39325"/>
    <lineage>
        <taxon>Eukaryota</taxon>
        <taxon>Viridiplantae</taxon>
        <taxon>Streptophyta</taxon>
        <taxon>Embryophyta</taxon>
        <taxon>Tracheophyta</taxon>
        <taxon>Spermatophyta</taxon>
        <taxon>Magnoliopsida</taxon>
        <taxon>Ranunculales</taxon>
        <taxon>Circaeasteraceae</taxon>
        <taxon>Kingdonia</taxon>
    </lineage>
</organism>
<dbReference type="CDD" id="cd06530">
    <property type="entry name" value="S26_SPase_I"/>
    <property type="match status" value="1"/>
</dbReference>
<dbReference type="EMBL" id="JACGCM010001710">
    <property type="protein sequence ID" value="KAF6151163.1"/>
    <property type="molecule type" value="Genomic_DNA"/>
</dbReference>
<dbReference type="FunFam" id="2.10.109.10:FF:000003">
    <property type="entry name" value="Signal peptidase complex catalytic subunit SEC11"/>
    <property type="match status" value="1"/>
</dbReference>
<protein>
    <recommendedName>
        <fullName evidence="6">signal peptidase I</fullName>
        <ecNumber evidence="6">3.4.21.89</ecNumber>
    </recommendedName>
</protein>
<name>A0A7J7M8G3_9MAGN</name>
<evidence type="ECO:0000256" key="14">
    <source>
        <dbReference type="ARBA" id="ARBA00022968"/>
    </source>
</evidence>
<evidence type="ECO:0000256" key="15">
    <source>
        <dbReference type="ARBA" id="ARBA00022989"/>
    </source>
</evidence>
<feature type="domain" description="C2H2-type" evidence="23">
    <location>
        <begin position="281"/>
        <end position="305"/>
    </location>
</feature>
<evidence type="ECO:0000256" key="17">
    <source>
        <dbReference type="ARBA" id="ARBA00023136"/>
    </source>
</evidence>
<evidence type="ECO:0000256" key="22">
    <source>
        <dbReference type="SAM" id="Phobius"/>
    </source>
</evidence>
<keyword evidence="7" id="KW-0645">Protease</keyword>
<keyword evidence="12" id="KW-0378">Hydrolase</keyword>
<dbReference type="InterPro" id="IPR015927">
    <property type="entry name" value="Peptidase_S24_S26A/B/C"/>
</dbReference>
<dbReference type="Pfam" id="PF00096">
    <property type="entry name" value="zf-C2H2"/>
    <property type="match status" value="1"/>
</dbReference>
<comment type="similarity">
    <text evidence="5">Belongs to the peptidase S26B family.</text>
</comment>
<feature type="domain" description="C2H2-type" evidence="23">
    <location>
        <begin position="396"/>
        <end position="426"/>
    </location>
</feature>
<dbReference type="OrthoDB" id="427030at2759"/>
<keyword evidence="14" id="KW-0735">Signal-anchor</keyword>
<dbReference type="Proteomes" id="UP000541444">
    <property type="component" value="Unassembled WGS sequence"/>
</dbReference>
<evidence type="ECO:0000256" key="12">
    <source>
        <dbReference type="ARBA" id="ARBA00022801"/>
    </source>
</evidence>
<dbReference type="InterPro" id="IPR036286">
    <property type="entry name" value="LexA/Signal_pep-like_sf"/>
</dbReference>
<evidence type="ECO:0000256" key="19">
    <source>
        <dbReference type="ARBA" id="ARBA00023242"/>
    </source>
</evidence>
<evidence type="ECO:0000256" key="16">
    <source>
        <dbReference type="ARBA" id="ARBA00023015"/>
    </source>
</evidence>
<dbReference type="InterPro" id="IPR002885">
    <property type="entry name" value="PPR_rpt"/>
</dbReference>
<keyword evidence="18" id="KW-0804">Transcription</keyword>
<dbReference type="Pfam" id="PF00717">
    <property type="entry name" value="Peptidase_S24"/>
    <property type="match status" value="1"/>
</dbReference>
<dbReference type="NCBIfam" id="TIGR02228">
    <property type="entry name" value="sigpep_I_arch"/>
    <property type="match status" value="1"/>
</dbReference>
<feature type="domain" description="C2H2-type" evidence="23">
    <location>
        <begin position="213"/>
        <end position="242"/>
    </location>
</feature>
<keyword evidence="19" id="KW-0539">Nucleus</keyword>
<keyword evidence="8 22" id="KW-0812">Transmembrane</keyword>
<dbReference type="InterPro" id="IPR051061">
    <property type="entry name" value="Zinc_finger_trans_reg"/>
</dbReference>
<evidence type="ECO:0000256" key="2">
    <source>
        <dbReference type="ARBA" id="ARBA00004123"/>
    </source>
</evidence>
<dbReference type="GO" id="GO:0005730">
    <property type="term" value="C:nucleolus"/>
    <property type="evidence" value="ECO:0007669"/>
    <property type="project" value="TreeGrafter"/>
</dbReference>
<dbReference type="FunFam" id="3.30.160.60:FF:000100">
    <property type="entry name" value="Zinc finger 45-like"/>
    <property type="match status" value="1"/>
</dbReference>
<evidence type="ECO:0000256" key="10">
    <source>
        <dbReference type="ARBA" id="ARBA00022737"/>
    </source>
</evidence>
<gene>
    <name evidence="24" type="ORF">GIB67_037371</name>
</gene>
<evidence type="ECO:0000256" key="18">
    <source>
        <dbReference type="ARBA" id="ARBA00023163"/>
    </source>
</evidence>
<dbReference type="GO" id="GO:0008270">
    <property type="term" value="F:zinc ion binding"/>
    <property type="evidence" value="ECO:0007669"/>
    <property type="project" value="UniProtKB-KW"/>
</dbReference>
<feature type="repeat" description="PPR" evidence="21">
    <location>
        <begin position="643"/>
        <end position="677"/>
    </location>
</feature>
<dbReference type="GO" id="GO:0003700">
    <property type="term" value="F:DNA-binding transcription factor activity"/>
    <property type="evidence" value="ECO:0007669"/>
    <property type="project" value="TreeGrafter"/>
</dbReference>
<feature type="transmembrane region" description="Helical" evidence="22">
    <location>
        <begin position="20"/>
        <end position="40"/>
    </location>
</feature>
<keyword evidence="13" id="KW-0862">Zinc</keyword>
<keyword evidence="11 20" id="KW-0863">Zinc-finger</keyword>
<dbReference type="InterPro" id="IPR001733">
    <property type="entry name" value="Peptidase_S26B"/>
</dbReference>
<dbReference type="InterPro" id="IPR036236">
    <property type="entry name" value="Znf_C2H2_sf"/>
</dbReference>
<evidence type="ECO:0000256" key="4">
    <source>
        <dbReference type="ARBA" id="ARBA00004606"/>
    </source>
</evidence>
<evidence type="ECO:0000259" key="23">
    <source>
        <dbReference type="PROSITE" id="PS50157"/>
    </source>
</evidence>
<dbReference type="SUPFAM" id="SSF51306">
    <property type="entry name" value="LexA/Signal peptidase"/>
    <property type="match status" value="1"/>
</dbReference>
<evidence type="ECO:0000256" key="9">
    <source>
        <dbReference type="ARBA" id="ARBA00022723"/>
    </source>
</evidence>
<feature type="repeat" description="PPR" evidence="21">
    <location>
        <begin position="563"/>
        <end position="597"/>
    </location>
</feature>
<feature type="domain" description="C2H2-type" evidence="23">
    <location>
        <begin position="242"/>
        <end position="272"/>
    </location>
</feature>
<evidence type="ECO:0000313" key="24">
    <source>
        <dbReference type="EMBL" id="KAF6151163.1"/>
    </source>
</evidence>
<dbReference type="GO" id="GO:0005787">
    <property type="term" value="C:signal peptidase complex"/>
    <property type="evidence" value="ECO:0007669"/>
    <property type="project" value="UniProtKB-ARBA"/>
</dbReference>
<dbReference type="Gene3D" id="3.30.160.60">
    <property type="entry name" value="Classic Zinc Finger"/>
    <property type="match status" value="4"/>
</dbReference>
<keyword evidence="15 22" id="KW-1133">Transmembrane helix</keyword>
<keyword evidence="16" id="KW-0805">Transcription regulation</keyword>
<dbReference type="GO" id="GO:0004252">
    <property type="term" value="F:serine-type endopeptidase activity"/>
    <property type="evidence" value="ECO:0007669"/>
    <property type="project" value="InterPro"/>
</dbReference>
<dbReference type="SMART" id="SM00355">
    <property type="entry name" value="ZnF_C2H2"/>
    <property type="match status" value="8"/>
</dbReference>
<dbReference type="InterPro" id="IPR011990">
    <property type="entry name" value="TPR-like_helical_dom_sf"/>
</dbReference>
<evidence type="ECO:0000256" key="8">
    <source>
        <dbReference type="ARBA" id="ARBA00022692"/>
    </source>
</evidence>
<evidence type="ECO:0000256" key="11">
    <source>
        <dbReference type="ARBA" id="ARBA00022771"/>
    </source>
</evidence>
<evidence type="ECO:0000256" key="5">
    <source>
        <dbReference type="ARBA" id="ARBA00011035"/>
    </source>
</evidence>
<evidence type="ECO:0000256" key="6">
    <source>
        <dbReference type="ARBA" id="ARBA00013208"/>
    </source>
</evidence>
<evidence type="ECO:0000256" key="3">
    <source>
        <dbReference type="ARBA" id="ARBA00004308"/>
    </source>
</evidence>
<dbReference type="Gene3D" id="2.10.109.10">
    <property type="entry name" value="Umud Fragment, subunit A"/>
    <property type="match status" value="1"/>
</dbReference>
<dbReference type="GO" id="GO:0009003">
    <property type="term" value="F:signal peptidase activity"/>
    <property type="evidence" value="ECO:0007669"/>
    <property type="project" value="UniProtKB-EC"/>
</dbReference>
<dbReference type="InterPro" id="IPR019533">
    <property type="entry name" value="Peptidase_S26"/>
</dbReference>
<dbReference type="PROSITE" id="PS51375">
    <property type="entry name" value="PPR"/>
    <property type="match status" value="2"/>
</dbReference>
<evidence type="ECO:0000256" key="13">
    <source>
        <dbReference type="ARBA" id="ARBA00022833"/>
    </source>
</evidence>
<evidence type="ECO:0000313" key="25">
    <source>
        <dbReference type="Proteomes" id="UP000541444"/>
    </source>
</evidence>
<dbReference type="EC" id="3.4.21.89" evidence="6"/>
<feature type="domain" description="C2H2-type" evidence="23">
    <location>
        <begin position="185"/>
        <end position="212"/>
    </location>
</feature>
<dbReference type="NCBIfam" id="TIGR00756">
    <property type="entry name" value="PPR"/>
    <property type="match status" value="3"/>
</dbReference>
<comment type="catalytic activity">
    <reaction evidence="1">
        <text>Cleavage of hydrophobic, N-terminal signal or leader sequences from secreted and periplasmic proteins.</text>
        <dbReference type="EC" id="3.4.21.89"/>
    </reaction>
</comment>
<evidence type="ECO:0000256" key="7">
    <source>
        <dbReference type="ARBA" id="ARBA00022670"/>
    </source>
</evidence>
<dbReference type="PANTHER" id="PTHR46179">
    <property type="entry name" value="ZINC FINGER PROTEIN"/>
    <property type="match status" value="1"/>
</dbReference>
<keyword evidence="17 22" id="KW-0472">Membrane</keyword>
<keyword evidence="10" id="KW-0677">Repeat</keyword>
<reference evidence="24 25" key="1">
    <citation type="journal article" date="2020" name="IScience">
        <title>Genome Sequencing of the Endangered Kingdonia uniflora (Circaeasteraceae, Ranunculales) Reveals Potential Mechanisms of Evolutionary Specialization.</title>
        <authorList>
            <person name="Sun Y."/>
            <person name="Deng T."/>
            <person name="Zhang A."/>
            <person name="Moore M.J."/>
            <person name="Landis J.B."/>
            <person name="Lin N."/>
            <person name="Zhang H."/>
            <person name="Zhang X."/>
            <person name="Huang J."/>
            <person name="Zhang X."/>
            <person name="Sun H."/>
            <person name="Wang H."/>
        </authorList>
    </citation>
    <scope>NUCLEOTIDE SEQUENCE [LARGE SCALE GENOMIC DNA]</scope>
    <source>
        <strain evidence="24">TB1705</strain>
        <tissue evidence="24">Leaf</tissue>
    </source>
</reference>
<accession>A0A7J7M8G3</accession>
<comment type="subcellular location">
    <subcellularLocation>
        <location evidence="3">Endomembrane system</location>
    </subcellularLocation>
    <subcellularLocation>
        <location evidence="4">Membrane</location>
        <topology evidence="4">Single-pass type II membrane protein</topology>
    </subcellularLocation>
    <subcellularLocation>
        <location evidence="2">Nucleus</location>
    </subcellularLocation>
</comment>
<evidence type="ECO:0000256" key="21">
    <source>
        <dbReference type="PROSITE-ProRule" id="PRU00708"/>
    </source>
</evidence>
<proteinExistence type="inferred from homology"/>
<dbReference type="Gene3D" id="1.25.40.10">
    <property type="entry name" value="Tetratricopeptide repeat domain"/>
    <property type="match status" value="2"/>
</dbReference>
<sequence>MGTIGDTMNSIRSIKIRQFLTQAINLGLIVTSALMIWKGLMCFTGSESPVVVVLSESMEPGFQRGDILFLKMNEDPIRTGEIVVFNVDGHDIPIVHRVIEVHERQDTREVNVLTKGDNNEIDDRLLYVPGQLWLQRPHIMGKAVGFLPYAGWVTIIMTEKPIIKEEVEEERASAVDDKKEELSSNTCEECGASFRKRAYLKQHMLSHSLERSFCCPVDDCGSSYIRKDHLTRHLLQHQGKLFTCPRENCNEKFAFHANVKSHISEVHDEEKPSSSDNSGQHVCQEVGCGKEFKFVSKLRRHEESHGKFPSPFFLIFSSAMKLPFSMKLDSVEVFCGEPGCLKAFTNAECLRAHLWSCHRYISCAVCGTKQLKKNIKRHMHTHEASADNDASAEKEIKCRFEGCRHTFTSTSNMNQHFKAVHLELRPFACRKAGCGKKFPYRHVRDNHENCGAHVYVEGDFEESDELFRSRPRGGRKRKSVTVDMLLLRKRVAFEDTISRLAGARRFDYIENLLEHQKTLSQGRREGFVVRIIMLYGKARMMKHALAIKLFLDVVPKEYSIEPDVFSVNIVIKAFCDMGFLETAYLFMIEMEKAGIKPDVFRIQRFFLLLIRTKILRSYLVTIRRAWDANKLLCTMHCFGISPDEVTFNLVTKGFCLAGYLEMAKKVYSSLHGKGYKPNSRIYQTMMHYLCIGREFDLAFTMYKDSMKKNWFPSGDTISRLLEGLVKNANHKDAEVIMMFVRRRVPPYSVKDLKAFEYMLSHTPK</sequence>
<dbReference type="PROSITE" id="PS00028">
    <property type="entry name" value="ZINC_FINGER_C2H2_1"/>
    <property type="match status" value="7"/>
</dbReference>